<accession>A0A941F4A1</accession>
<feature type="signal peptide" evidence="1">
    <location>
        <begin position="1"/>
        <end position="24"/>
    </location>
</feature>
<feature type="domain" description="DUF3857" evidence="2">
    <location>
        <begin position="64"/>
        <end position="221"/>
    </location>
</feature>
<protein>
    <submittedName>
        <fullName evidence="3">DUF3857 domain-containing transglutaminase family protein</fullName>
    </submittedName>
</protein>
<sequence>MQPAYNKYILLLLLCFSFGSISTAKDAPQYAVDKIPAELLKNANAVVRINEVKLNILSENKANKEVKYAVTILKENAIDESFFAQGYDKYIKINDISGIIYDANGKRVKRIKTEDILDYSAIQGFSLYEDNRVKAIDPEYMTLPFTIEYSYSIDYKSLFFMPSWYVFPGYNISVEHSSYSVTTPNSYILRYNELNLSEKAEVKQNGEQKIYEWKHDNFKAINYEPFSPPSSISYPCVQTEPSTFNINSYDGDFSTWDDMGRFMCTLNEDLDILPVETQNEIKELVKDVTDTHEKVALIYQYSQKKNRYISVQVGIGGWQPFPAETVDRLSYGDCKALSNYTKALLKVVGIESRYTLVYAGASKRPINPDFPGNNFNHAFLCVPLQQDTMWLECTSATSPCGYIGNFTDDRYVLLVEDNGGKLVKTPSYSAKVNSQSTIGEVQFTDNLLLDIDAKIKYSGANYGDEYYLLHIDEKDRRKKIIKDIRIPNFKLIDYQLADEKTSTPSLTKNMRLEASNYCTQMGNRTILKLNLFNAFNSVPQYARKRNNPVYIKRNYSESDTIKYALPADVEIEALPTKTVLSSKYGEYESFAEYKDGHIIYHRYFQINKGTYPKEEFNDFREFLEKVSIADNAKTVLISKT</sequence>
<keyword evidence="1" id="KW-0732">Signal</keyword>
<dbReference type="InterPro" id="IPR024618">
    <property type="entry name" value="DUF3857"/>
</dbReference>
<name>A0A941F4A1_9BACT</name>
<reference evidence="3" key="2">
    <citation type="submission" date="2021-04" db="EMBL/GenBank/DDBJ databases">
        <authorList>
            <person name="Zhang T."/>
            <person name="Zhang Y."/>
            <person name="Lu D."/>
            <person name="Zuo D."/>
            <person name="Du Z."/>
        </authorList>
    </citation>
    <scope>NUCLEOTIDE SEQUENCE</scope>
    <source>
        <strain evidence="3">JR1</strain>
    </source>
</reference>
<evidence type="ECO:0000259" key="2">
    <source>
        <dbReference type="Pfam" id="PF12969"/>
    </source>
</evidence>
<organism evidence="3 4">
    <name type="scientific">Carboxylicivirga sediminis</name>
    <dbReference type="NCBI Taxonomy" id="2006564"/>
    <lineage>
        <taxon>Bacteria</taxon>
        <taxon>Pseudomonadati</taxon>
        <taxon>Bacteroidota</taxon>
        <taxon>Bacteroidia</taxon>
        <taxon>Marinilabiliales</taxon>
        <taxon>Marinilabiliaceae</taxon>
        <taxon>Carboxylicivirga</taxon>
    </lineage>
</organism>
<evidence type="ECO:0000256" key="1">
    <source>
        <dbReference type="SAM" id="SignalP"/>
    </source>
</evidence>
<dbReference type="AlphaFoldDB" id="A0A941F4A1"/>
<dbReference type="Gene3D" id="2.60.40.3140">
    <property type="match status" value="1"/>
</dbReference>
<dbReference type="RefSeq" id="WP_212190874.1">
    <property type="nucleotide sequence ID" value="NZ_JAGTAR010000015.1"/>
</dbReference>
<dbReference type="Pfam" id="PF12969">
    <property type="entry name" value="DUF3857"/>
    <property type="match status" value="1"/>
</dbReference>
<dbReference type="InterPro" id="IPR038765">
    <property type="entry name" value="Papain-like_cys_pep_sf"/>
</dbReference>
<evidence type="ECO:0000313" key="3">
    <source>
        <dbReference type="EMBL" id="MBR8536132.1"/>
    </source>
</evidence>
<feature type="chain" id="PRO_5038130720" evidence="1">
    <location>
        <begin position="25"/>
        <end position="640"/>
    </location>
</feature>
<reference evidence="3" key="1">
    <citation type="journal article" date="2018" name="Int. J. Syst. Evol. Microbiol.">
        <title>Carboxylicivirga sediminis sp. nov., isolated from coastal sediment.</title>
        <authorList>
            <person name="Wang F.Q."/>
            <person name="Ren L.H."/>
            <person name="Zou R.J."/>
            <person name="Sun Y.Z."/>
            <person name="Liu X.J."/>
            <person name="Jiang F."/>
            <person name="Liu L.J."/>
        </authorList>
    </citation>
    <scope>NUCLEOTIDE SEQUENCE</scope>
    <source>
        <strain evidence="3">JR1</strain>
    </source>
</reference>
<dbReference type="Proteomes" id="UP000679220">
    <property type="component" value="Unassembled WGS sequence"/>
</dbReference>
<dbReference type="Gene3D" id="3.10.620.30">
    <property type="match status" value="1"/>
</dbReference>
<dbReference type="Gene3D" id="2.60.120.1130">
    <property type="match status" value="1"/>
</dbReference>
<gene>
    <name evidence="3" type="ORF">KDU71_11235</name>
</gene>
<dbReference type="SUPFAM" id="SSF54001">
    <property type="entry name" value="Cysteine proteinases"/>
    <property type="match status" value="1"/>
</dbReference>
<comment type="caution">
    <text evidence="3">The sequence shown here is derived from an EMBL/GenBank/DDBJ whole genome shotgun (WGS) entry which is preliminary data.</text>
</comment>
<keyword evidence="4" id="KW-1185">Reference proteome</keyword>
<dbReference type="EMBL" id="JAGTAR010000015">
    <property type="protein sequence ID" value="MBR8536132.1"/>
    <property type="molecule type" value="Genomic_DNA"/>
</dbReference>
<evidence type="ECO:0000313" key="4">
    <source>
        <dbReference type="Proteomes" id="UP000679220"/>
    </source>
</evidence>
<proteinExistence type="predicted"/>